<feature type="domain" description="ABC-2 type transporter transmembrane" evidence="6">
    <location>
        <begin position="191"/>
        <end position="379"/>
    </location>
</feature>
<evidence type="ECO:0000313" key="8">
    <source>
        <dbReference type="Proteomes" id="UP000195807"/>
    </source>
</evidence>
<organism evidence="7 8">
    <name type="scientific">Croceicoccus marinus</name>
    <dbReference type="NCBI Taxonomy" id="450378"/>
    <lineage>
        <taxon>Bacteria</taxon>
        <taxon>Pseudomonadati</taxon>
        <taxon>Pseudomonadota</taxon>
        <taxon>Alphaproteobacteria</taxon>
        <taxon>Sphingomonadales</taxon>
        <taxon>Erythrobacteraceae</taxon>
        <taxon>Croceicoccus</taxon>
    </lineage>
</organism>
<dbReference type="Pfam" id="PF12698">
    <property type="entry name" value="ABC2_membrane_3"/>
    <property type="match status" value="1"/>
</dbReference>
<dbReference type="PANTHER" id="PTHR43471">
    <property type="entry name" value="ABC TRANSPORTER PERMEASE"/>
    <property type="match status" value="1"/>
</dbReference>
<gene>
    <name evidence="7" type="ORF">A9D14_12810</name>
</gene>
<feature type="transmembrane region" description="Helical" evidence="5">
    <location>
        <begin position="275"/>
        <end position="299"/>
    </location>
</feature>
<feature type="transmembrane region" description="Helical" evidence="5">
    <location>
        <begin position="20"/>
        <end position="42"/>
    </location>
</feature>
<dbReference type="RefSeq" id="WP_066847084.1">
    <property type="nucleotide sequence ID" value="NZ_CP019602.1"/>
</dbReference>
<evidence type="ECO:0000259" key="6">
    <source>
        <dbReference type="Pfam" id="PF12698"/>
    </source>
</evidence>
<feature type="transmembrane region" description="Helical" evidence="5">
    <location>
        <begin position="362"/>
        <end position="387"/>
    </location>
</feature>
<dbReference type="STRING" id="450378.GCA_001661675_02570"/>
<dbReference type="OrthoDB" id="7388589at2"/>
<proteinExistence type="predicted"/>
<dbReference type="GO" id="GO:0140359">
    <property type="term" value="F:ABC-type transporter activity"/>
    <property type="evidence" value="ECO:0007669"/>
    <property type="project" value="InterPro"/>
</dbReference>
<feature type="transmembrane region" description="Helical" evidence="5">
    <location>
        <begin position="311"/>
        <end position="330"/>
    </location>
</feature>
<dbReference type="EMBL" id="CP019602">
    <property type="protein sequence ID" value="ARU16885.1"/>
    <property type="molecule type" value="Genomic_DNA"/>
</dbReference>
<name>A0A1Z1FDR4_9SPHN</name>
<evidence type="ECO:0000256" key="3">
    <source>
        <dbReference type="ARBA" id="ARBA00022989"/>
    </source>
</evidence>
<feature type="transmembrane region" description="Helical" evidence="5">
    <location>
        <begin position="192"/>
        <end position="209"/>
    </location>
</feature>
<keyword evidence="3 5" id="KW-1133">Transmembrane helix</keyword>
<dbReference type="KEGG" id="cman:A9D14_12810"/>
<evidence type="ECO:0000256" key="5">
    <source>
        <dbReference type="SAM" id="Phobius"/>
    </source>
</evidence>
<evidence type="ECO:0000256" key="1">
    <source>
        <dbReference type="ARBA" id="ARBA00004141"/>
    </source>
</evidence>
<dbReference type="Proteomes" id="UP000195807">
    <property type="component" value="Chromosome"/>
</dbReference>
<evidence type="ECO:0000256" key="4">
    <source>
        <dbReference type="ARBA" id="ARBA00023136"/>
    </source>
</evidence>
<sequence length="418" mass="44362">MRQFVSKIMVIARRDFRAILFSRSFLFFILGPLFPVVVAWMAGGIGASVQGAAGEARLGVAMGAADRALVEQARVSLGSAAQRLPGLEILQSDRTGEGEIRAMLADGPGERNVAAVLSGTLDDPVLSGPQGRIAGWRADVTLLIDEARRMRDMPAGAQGREWPAIALQPMAQPTRIDAVGGRIRTAQAGQTLLFLLTMLLAGMVLSNLVEEKANKIIEVLAAAVPMDAVFFGKLLAMLGVSFVGIFVWGSVAALALLAGGGGLSLLSAPAVGWPVFGLLGIAYFACAYLLLGSLFLSIGGLATTVREVQTLSMPVTMAQLLVFFLASYSLGHQGQPIEMAAAIFPFSSPFAMLARAAMQPEIWPHFAAIAWQGLWVFLIVRAGAALFRKTVMKSGPSQGRRGLGALLRQVRTRSFRQA</sequence>
<feature type="transmembrane region" description="Helical" evidence="5">
    <location>
        <begin position="242"/>
        <end position="263"/>
    </location>
</feature>
<reference evidence="7 8" key="1">
    <citation type="submission" date="2017-01" db="EMBL/GenBank/DDBJ databases">
        <title>Complete genome sequence of esterase-producing bacterium Croceicoccus marinus E4A9.</title>
        <authorList>
            <person name="Wu Y.-H."/>
            <person name="Cheng H."/>
            <person name="Xu L."/>
            <person name="Huo Y.-Y."/>
            <person name="Wang C.-S."/>
            <person name="Xu X.-W."/>
        </authorList>
    </citation>
    <scope>NUCLEOTIDE SEQUENCE [LARGE SCALE GENOMIC DNA]</scope>
    <source>
        <strain evidence="7 8">E4A9</strain>
    </source>
</reference>
<keyword evidence="2 5" id="KW-0812">Transmembrane</keyword>
<accession>A0A1Z1FDR4</accession>
<evidence type="ECO:0000256" key="2">
    <source>
        <dbReference type="ARBA" id="ARBA00022692"/>
    </source>
</evidence>
<protein>
    <recommendedName>
        <fullName evidence="6">ABC-2 type transporter transmembrane domain-containing protein</fullName>
    </recommendedName>
</protein>
<dbReference type="InterPro" id="IPR013525">
    <property type="entry name" value="ABC2_TM"/>
</dbReference>
<dbReference type="PANTHER" id="PTHR43471:SF1">
    <property type="entry name" value="ABC TRANSPORTER PERMEASE PROTEIN NOSY-RELATED"/>
    <property type="match status" value="1"/>
</dbReference>
<evidence type="ECO:0000313" key="7">
    <source>
        <dbReference type="EMBL" id="ARU16885.1"/>
    </source>
</evidence>
<dbReference type="GO" id="GO:0016020">
    <property type="term" value="C:membrane"/>
    <property type="evidence" value="ECO:0007669"/>
    <property type="project" value="UniProtKB-SubCell"/>
</dbReference>
<dbReference type="AlphaFoldDB" id="A0A1Z1FDR4"/>
<keyword evidence="8" id="KW-1185">Reference proteome</keyword>
<keyword evidence="4 5" id="KW-0472">Membrane</keyword>
<comment type="subcellular location">
    <subcellularLocation>
        <location evidence="1">Membrane</location>
        <topology evidence="1">Multi-pass membrane protein</topology>
    </subcellularLocation>
</comment>